<keyword evidence="10" id="KW-1185">Reference proteome</keyword>
<evidence type="ECO:0000256" key="4">
    <source>
        <dbReference type="ARBA" id="ARBA00022741"/>
    </source>
</evidence>
<dbReference type="InterPro" id="IPR001962">
    <property type="entry name" value="Asn_synthase"/>
</dbReference>
<evidence type="ECO:0000256" key="2">
    <source>
        <dbReference type="ARBA" id="ARBA00005752"/>
    </source>
</evidence>
<dbReference type="RefSeq" id="WP_188315710.1">
    <property type="nucleotide sequence ID" value="NZ_JABTCG010000011.1"/>
</dbReference>
<keyword evidence="9" id="KW-0436">Ligase</keyword>
<evidence type="ECO:0000259" key="8">
    <source>
        <dbReference type="PROSITE" id="PS51278"/>
    </source>
</evidence>
<protein>
    <recommendedName>
        <fullName evidence="3">asparagine synthase (glutamine-hydrolyzing)</fullName>
        <ecNumber evidence="3">6.3.5.4</ecNumber>
    </recommendedName>
</protein>
<dbReference type="InterPro" id="IPR029055">
    <property type="entry name" value="Ntn_hydrolases_N"/>
</dbReference>
<dbReference type="PANTHER" id="PTHR43284">
    <property type="entry name" value="ASPARAGINE SYNTHETASE (GLUTAMINE-HYDROLYZING)"/>
    <property type="match status" value="1"/>
</dbReference>
<dbReference type="SUPFAM" id="SSF52402">
    <property type="entry name" value="Adenine nucleotide alpha hydrolases-like"/>
    <property type="match status" value="1"/>
</dbReference>
<reference evidence="9 10" key="1">
    <citation type="submission" date="2020-05" db="EMBL/GenBank/DDBJ databases">
        <title>The draft genome sequence of Maribacter arenosus CAU 1321.</title>
        <authorList>
            <person name="Mu L."/>
        </authorList>
    </citation>
    <scope>NUCLEOTIDE SEQUENCE [LARGE SCALE GENOMIC DNA]</scope>
    <source>
        <strain evidence="9 10">CAU 1321</strain>
    </source>
</reference>
<evidence type="ECO:0000313" key="10">
    <source>
        <dbReference type="Proteomes" id="UP000598350"/>
    </source>
</evidence>
<name>A0ABR7VG71_9FLAO</name>
<dbReference type="Pfam" id="PF13537">
    <property type="entry name" value="GATase_7"/>
    <property type="match status" value="1"/>
</dbReference>
<dbReference type="CDD" id="cd00712">
    <property type="entry name" value="AsnB"/>
    <property type="match status" value="1"/>
</dbReference>
<dbReference type="Gene3D" id="3.60.20.10">
    <property type="entry name" value="Glutamine Phosphoribosylpyrophosphate, subunit 1, domain 1"/>
    <property type="match status" value="1"/>
</dbReference>
<dbReference type="EC" id="6.3.5.4" evidence="3"/>
<organism evidence="9 10">
    <name type="scientific">Maribacter arenosus</name>
    <dbReference type="NCBI Taxonomy" id="1854708"/>
    <lineage>
        <taxon>Bacteria</taxon>
        <taxon>Pseudomonadati</taxon>
        <taxon>Bacteroidota</taxon>
        <taxon>Flavobacteriia</taxon>
        <taxon>Flavobacteriales</taxon>
        <taxon>Flavobacteriaceae</taxon>
        <taxon>Maribacter</taxon>
    </lineage>
</organism>
<keyword evidence="5" id="KW-0067">ATP-binding</keyword>
<keyword evidence="4" id="KW-0547">Nucleotide-binding</keyword>
<comment type="similarity">
    <text evidence="2">Belongs to the asparagine synthetase family.</text>
</comment>
<evidence type="ECO:0000256" key="5">
    <source>
        <dbReference type="ARBA" id="ARBA00022840"/>
    </source>
</evidence>
<dbReference type="PROSITE" id="PS51278">
    <property type="entry name" value="GATASE_TYPE_2"/>
    <property type="match status" value="1"/>
</dbReference>
<keyword evidence="6" id="KW-0315">Glutamine amidotransferase</keyword>
<evidence type="ECO:0000256" key="7">
    <source>
        <dbReference type="ARBA" id="ARBA00048741"/>
    </source>
</evidence>
<dbReference type="InterPro" id="IPR051786">
    <property type="entry name" value="ASN_synthetase/amidase"/>
</dbReference>
<dbReference type="SUPFAM" id="SSF56235">
    <property type="entry name" value="N-terminal nucleophile aminohydrolases (Ntn hydrolases)"/>
    <property type="match status" value="1"/>
</dbReference>
<dbReference type="InterPro" id="IPR014729">
    <property type="entry name" value="Rossmann-like_a/b/a_fold"/>
</dbReference>
<dbReference type="Gene3D" id="3.40.50.620">
    <property type="entry name" value="HUPs"/>
    <property type="match status" value="1"/>
</dbReference>
<comment type="caution">
    <text evidence="9">The sequence shown here is derived from an EMBL/GenBank/DDBJ whole genome shotgun (WGS) entry which is preliminary data.</text>
</comment>
<dbReference type="InterPro" id="IPR033738">
    <property type="entry name" value="AsnB_N"/>
</dbReference>
<gene>
    <name evidence="9" type="primary">asnB</name>
    <name evidence="9" type="ORF">HPE63_18090</name>
</gene>
<dbReference type="Proteomes" id="UP000598350">
    <property type="component" value="Unassembled WGS sequence"/>
</dbReference>
<proteinExistence type="inferred from homology"/>
<feature type="domain" description="Glutamine amidotransferase type-2" evidence="8">
    <location>
        <begin position="2"/>
        <end position="213"/>
    </location>
</feature>
<evidence type="ECO:0000313" key="9">
    <source>
        <dbReference type="EMBL" id="MBD0852592.1"/>
    </source>
</evidence>
<comment type="catalytic activity">
    <reaction evidence="7">
        <text>L-aspartate + L-glutamine + ATP + H2O = L-asparagine + L-glutamate + AMP + diphosphate + H(+)</text>
        <dbReference type="Rhea" id="RHEA:12228"/>
        <dbReference type="ChEBI" id="CHEBI:15377"/>
        <dbReference type="ChEBI" id="CHEBI:15378"/>
        <dbReference type="ChEBI" id="CHEBI:29985"/>
        <dbReference type="ChEBI" id="CHEBI:29991"/>
        <dbReference type="ChEBI" id="CHEBI:30616"/>
        <dbReference type="ChEBI" id="CHEBI:33019"/>
        <dbReference type="ChEBI" id="CHEBI:58048"/>
        <dbReference type="ChEBI" id="CHEBI:58359"/>
        <dbReference type="ChEBI" id="CHEBI:456215"/>
        <dbReference type="EC" id="6.3.5.4"/>
    </reaction>
</comment>
<dbReference type="EMBL" id="JABTCG010000011">
    <property type="protein sequence ID" value="MBD0852592.1"/>
    <property type="molecule type" value="Genomic_DNA"/>
</dbReference>
<comment type="pathway">
    <text evidence="1">Amino-acid biosynthesis; L-asparagine biosynthesis; L-asparagine from L-aspartate (L-Gln route): step 1/1.</text>
</comment>
<dbReference type="InterPro" id="IPR006426">
    <property type="entry name" value="Asn_synth_AEB"/>
</dbReference>
<evidence type="ECO:0000256" key="1">
    <source>
        <dbReference type="ARBA" id="ARBA00005187"/>
    </source>
</evidence>
<dbReference type="Pfam" id="PF00733">
    <property type="entry name" value="Asn_synthase"/>
    <property type="match status" value="1"/>
</dbReference>
<accession>A0ABR7VG71</accession>
<dbReference type="PIRSF" id="PIRSF001589">
    <property type="entry name" value="Asn_synthetase_glu-h"/>
    <property type="match status" value="1"/>
</dbReference>
<evidence type="ECO:0000256" key="3">
    <source>
        <dbReference type="ARBA" id="ARBA00012737"/>
    </source>
</evidence>
<dbReference type="PANTHER" id="PTHR43284:SF1">
    <property type="entry name" value="ASPARAGINE SYNTHETASE"/>
    <property type="match status" value="1"/>
</dbReference>
<dbReference type="NCBIfam" id="TIGR01536">
    <property type="entry name" value="asn_synth_AEB"/>
    <property type="match status" value="1"/>
</dbReference>
<dbReference type="InterPro" id="IPR017932">
    <property type="entry name" value="GATase_2_dom"/>
</dbReference>
<dbReference type="GO" id="GO:0004066">
    <property type="term" value="F:asparagine synthase (glutamine-hydrolyzing) activity"/>
    <property type="evidence" value="ECO:0007669"/>
    <property type="project" value="UniProtKB-EC"/>
</dbReference>
<sequence>MCGICGKIHFDIDRPVLQDDIHKMTKLITHRGPDDSGFYVKKNVGLGFRRLSIIDLDTGHQPLSNEDGTIWIVFNGEIYNHLSLREQLITKGHKFKTRTDTETIVHLFEEYGSDCVKYLRGMFAFAIWDEKHKKLFCARDRFGIKPFFYFLDHEKFIFGTEIKCILSQTKSSSALSIPMLDQYLTYGYSSQEGTIYQNIQKLRPGHILDIEHGGKVKINRFWDIHYNPDYSKKEEEWCKLLDDKLSESVKAHLMSDVPIGAFLSGGVDSSAVVALMSKNSSTPVKTFSIGFKEEEFNELKYAREVAKMYNTEHHEQIVEPESIGLLPHLVDCYDEPFADSSAIPTYFVSKFAREHITVALSGDGGDELFAGYNKYQRMMNMRNFNVLPEGPSKHFWGAMHKMIPNSVKGKGATYYLSKPKNSFPAFLSIWQQAEREKLFKKELWQDIKQSPAELSRIESFTNSGSSDFLFNMQKMDMQSYMVDDVLTKVDRASMQNSLEVRVPILDHEFAELTSRIPSELKMKRTIKKYIFKEAMKKHLPESIISHKKQGFSVPMKAWFKDDLKEYVNDRLLNTKGPLYDYLDPDYVSKIVKDHNKGMRDFNDKIWSLLFLDQWLNSRK</sequence>
<dbReference type="CDD" id="cd01991">
    <property type="entry name" value="Asn_synthase_B_C"/>
    <property type="match status" value="1"/>
</dbReference>
<evidence type="ECO:0000256" key="6">
    <source>
        <dbReference type="ARBA" id="ARBA00022962"/>
    </source>
</evidence>